<keyword evidence="3" id="KW-0805">Transcription regulation</keyword>
<dbReference type="InterPro" id="IPR025943">
    <property type="entry name" value="Sigma_54_int_dom_ATP-bd_2"/>
</dbReference>
<dbReference type="Gene3D" id="1.10.10.60">
    <property type="entry name" value="Homeodomain-like"/>
    <property type="match status" value="1"/>
</dbReference>
<dbReference type="CDD" id="cd00009">
    <property type="entry name" value="AAA"/>
    <property type="match status" value="1"/>
</dbReference>
<comment type="caution">
    <text evidence="6">The sequence shown here is derived from an EMBL/GenBank/DDBJ whole genome shotgun (WGS) entry which is preliminary data.</text>
</comment>
<dbReference type="PROSITE" id="PS00676">
    <property type="entry name" value="SIGMA54_INTERACT_2"/>
    <property type="match status" value="1"/>
</dbReference>
<proteinExistence type="predicted"/>
<dbReference type="SUPFAM" id="SSF46689">
    <property type="entry name" value="Homeodomain-like"/>
    <property type="match status" value="1"/>
</dbReference>
<dbReference type="SMART" id="SM00382">
    <property type="entry name" value="AAA"/>
    <property type="match status" value="1"/>
</dbReference>
<evidence type="ECO:0000313" key="6">
    <source>
        <dbReference type="EMBL" id="GLC28768.1"/>
    </source>
</evidence>
<keyword evidence="7" id="KW-1185">Reference proteome</keyword>
<dbReference type="InterPro" id="IPR003593">
    <property type="entry name" value="AAA+_ATPase"/>
</dbReference>
<dbReference type="Pfam" id="PF25601">
    <property type="entry name" value="AAA_lid_14"/>
    <property type="match status" value="1"/>
</dbReference>
<dbReference type="Pfam" id="PF02954">
    <property type="entry name" value="HTH_8"/>
    <property type="match status" value="1"/>
</dbReference>
<protein>
    <recommendedName>
        <fullName evidence="5">Sigma-54 factor interaction domain-containing protein</fullName>
    </recommendedName>
</protein>
<dbReference type="InterPro" id="IPR058031">
    <property type="entry name" value="AAA_lid_NorR"/>
</dbReference>
<organism evidence="6 7">
    <name type="scientific">Clostridium omnivorum</name>
    <dbReference type="NCBI Taxonomy" id="1604902"/>
    <lineage>
        <taxon>Bacteria</taxon>
        <taxon>Bacillati</taxon>
        <taxon>Bacillota</taxon>
        <taxon>Clostridia</taxon>
        <taxon>Eubacteriales</taxon>
        <taxon>Clostridiaceae</taxon>
        <taxon>Clostridium</taxon>
    </lineage>
</organism>
<dbReference type="PANTHER" id="PTHR32071:SF57">
    <property type="entry name" value="C4-DICARBOXYLATE TRANSPORT TRANSCRIPTIONAL REGULATORY PROTEIN DCTD"/>
    <property type="match status" value="1"/>
</dbReference>
<accession>A0ABQ5N0N3</accession>
<feature type="domain" description="Sigma-54 factor interaction" evidence="5">
    <location>
        <begin position="168"/>
        <end position="398"/>
    </location>
</feature>
<dbReference type="EMBL" id="BRXR01000001">
    <property type="protein sequence ID" value="GLC28768.1"/>
    <property type="molecule type" value="Genomic_DNA"/>
</dbReference>
<evidence type="ECO:0000256" key="3">
    <source>
        <dbReference type="ARBA" id="ARBA00023015"/>
    </source>
</evidence>
<dbReference type="Pfam" id="PF00158">
    <property type="entry name" value="Sigma54_activat"/>
    <property type="match status" value="1"/>
</dbReference>
<dbReference type="PANTHER" id="PTHR32071">
    <property type="entry name" value="TRANSCRIPTIONAL REGULATORY PROTEIN"/>
    <property type="match status" value="1"/>
</dbReference>
<gene>
    <name evidence="6" type="ORF">bsdE14_01780</name>
</gene>
<sequence>MLYSLIDIQEYVLKLAELIAEVLRVDVEIVDKNLNRIAGTGRYKLVKAAAKDRESFIQMRTIETGKKLVVENPGFNRLCKECPKKNSCIEKFECTTPISIEEEVIGVISLICFTENQKKVILDKFKEYTDFLDHISELIAVKVKEHSRDTKTLCHKEQGKGVVYFSNIIGNSEVMKRVIEKGKKIARGNANVLVVGESGTGKELLSRAIHFESTRGTGPFIAINCGAIPEALLESELFGYSSGAFTGANKSGKIGKFQLANKGTIFLDEIGDMPLQLQVKLLRVLQDKIVIPIGSNNPISIDIRIISATNKNLEAMVRGGKFREDLYYRLNVIPIELPPLRKRKEDIPVLIQYLLNRYCSVYHERRPEISTEAMERLAQYPWIGNIRELQNAIEYIVNMLQGDSIVGLEHLPDKLLLSNEEINVKNDFNLERIEKQTILKALALYGNRTDNKKKACEALGISLATLYRKLEKYNLKNMI</sequence>
<keyword evidence="1" id="KW-0547">Nucleotide-binding</keyword>
<keyword evidence="2" id="KW-0067">ATP-binding</keyword>
<keyword evidence="4" id="KW-0804">Transcription</keyword>
<dbReference type="InterPro" id="IPR025662">
    <property type="entry name" value="Sigma_54_int_dom_ATP-bd_1"/>
</dbReference>
<reference evidence="6 7" key="1">
    <citation type="journal article" date="2024" name="Int. J. Syst. Evol. Microbiol.">
        <title>Clostridium omnivorum sp. nov., isolated from anoxic soil under the treatment of reductive soil disinfestation.</title>
        <authorList>
            <person name="Ueki A."/>
            <person name="Tonouchi A."/>
            <person name="Kaku N."/>
            <person name="Honma S."/>
            <person name="Ueki K."/>
        </authorList>
    </citation>
    <scope>NUCLEOTIDE SEQUENCE [LARGE SCALE GENOMIC DNA]</scope>
    <source>
        <strain evidence="6 7">E14</strain>
    </source>
</reference>
<dbReference type="PROSITE" id="PS50045">
    <property type="entry name" value="SIGMA54_INTERACT_4"/>
    <property type="match status" value="1"/>
</dbReference>
<dbReference type="Proteomes" id="UP001208567">
    <property type="component" value="Unassembled WGS sequence"/>
</dbReference>
<evidence type="ECO:0000256" key="1">
    <source>
        <dbReference type="ARBA" id="ARBA00022741"/>
    </source>
</evidence>
<dbReference type="InterPro" id="IPR002197">
    <property type="entry name" value="HTH_Fis"/>
</dbReference>
<dbReference type="SUPFAM" id="SSF52540">
    <property type="entry name" value="P-loop containing nucleoside triphosphate hydrolases"/>
    <property type="match status" value="1"/>
</dbReference>
<name>A0ABQ5N0N3_9CLOT</name>
<evidence type="ECO:0000259" key="5">
    <source>
        <dbReference type="PROSITE" id="PS50045"/>
    </source>
</evidence>
<dbReference type="PROSITE" id="PS00675">
    <property type="entry name" value="SIGMA54_INTERACT_1"/>
    <property type="match status" value="1"/>
</dbReference>
<evidence type="ECO:0000256" key="4">
    <source>
        <dbReference type="ARBA" id="ARBA00023163"/>
    </source>
</evidence>
<dbReference type="Gene3D" id="1.10.8.60">
    <property type="match status" value="1"/>
</dbReference>
<dbReference type="InterPro" id="IPR009057">
    <property type="entry name" value="Homeodomain-like_sf"/>
</dbReference>
<evidence type="ECO:0000256" key="2">
    <source>
        <dbReference type="ARBA" id="ARBA00022840"/>
    </source>
</evidence>
<dbReference type="RefSeq" id="WP_264848037.1">
    <property type="nucleotide sequence ID" value="NZ_BRXR01000001.1"/>
</dbReference>
<dbReference type="Gene3D" id="3.40.50.300">
    <property type="entry name" value="P-loop containing nucleotide triphosphate hydrolases"/>
    <property type="match status" value="1"/>
</dbReference>
<dbReference type="InterPro" id="IPR002078">
    <property type="entry name" value="Sigma_54_int"/>
</dbReference>
<dbReference type="InterPro" id="IPR027417">
    <property type="entry name" value="P-loop_NTPase"/>
</dbReference>
<evidence type="ECO:0000313" key="7">
    <source>
        <dbReference type="Proteomes" id="UP001208567"/>
    </source>
</evidence>